<keyword evidence="3" id="KW-1185">Reference proteome</keyword>
<evidence type="ECO:0000256" key="1">
    <source>
        <dbReference type="SAM" id="Phobius"/>
    </source>
</evidence>
<sequence length="174" mass="17767">MVFLVPVVALIGALAVFNLFLTMAVIRRLKQNAPDLAEPDLPELPPGSRLPDFHGESISGTPVTAHTVAGTDSIFAFYDTGCSACKTTIPQLIGYAQGKGLKPDQVIAVVGGDRAAADVYAAELDGVATVIVEDTLGPVASAFSISGIPAFVQVDSGGTVVRSGTARGVLTSGI</sequence>
<evidence type="ECO:0000313" key="3">
    <source>
        <dbReference type="Proteomes" id="UP000663908"/>
    </source>
</evidence>
<keyword evidence="1" id="KW-0472">Membrane</keyword>
<dbReference type="Gene3D" id="3.40.30.10">
    <property type="entry name" value="Glutaredoxin"/>
    <property type="match status" value="1"/>
</dbReference>
<name>A0ABX7TX12_STRCY</name>
<reference evidence="2 3" key="1">
    <citation type="submission" date="2021-03" db="EMBL/GenBank/DDBJ databases">
        <title>Complete genome sequence of Streptomyces cyanogenus S136, producer of anticancer angucycline landomycin A.</title>
        <authorList>
            <person name="Hrab P."/>
            <person name="Ruckert C."/>
            <person name="Busche T."/>
            <person name="Ostash I."/>
            <person name="Kalinowski J."/>
            <person name="Fedorenko V."/>
            <person name="Yushchuk O."/>
            <person name="Ostash B."/>
        </authorList>
    </citation>
    <scope>NUCLEOTIDE SEQUENCE [LARGE SCALE GENOMIC DNA]</scope>
    <source>
        <strain evidence="2 3">S136</strain>
    </source>
</reference>
<evidence type="ECO:0000313" key="2">
    <source>
        <dbReference type="EMBL" id="QTE01321.1"/>
    </source>
</evidence>
<dbReference type="Proteomes" id="UP000663908">
    <property type="component" value="Chromosome"/>
</dbReference>
<proteinExistence type="predicted"/>
<keyword evidence="1" id="KW-1133">Transmembrane helix</keyword>
<dbReference type="SUPFAM" id="SSF52833">
    <property type="entry name" value="Thioredoxin-like"/>
    <property type="match status" value="1"/>
</dbReference>
<organism evidence="2 3">
    <name type="scientific">Streptomyces cyanogenus</name>
    <dbReference type="NCBI Taxonomy" id="80860"/>
    <lineage>
        <taxon>Bacteria</taxon>
        <taxon>Bacillati</taxon>
        <taxon>Actinomycetota</taxon>
        <taxon>Actinomycetes</taxon>
        <taxon>Kitasatosporales</taxon>
        <taxon>Streptomycetaceae</taxon>
        <taxon>Streptomyces</taxon>
    </lineage>
</organism>
<feature type="transmembrane region" description="Helical" evidence="1">
    <location>
        <begin position="6"/>
        <end position="26"/>
    </location>
</feature>
<dbReference type="InterPro" id="IPR036249">
    <property type="entry name" value="Thioredoxin-like_sf"/>
</dbReference>
<gene>
    <name evidence="2" type="ORF">S1361_28605</name>
</gene>
<dbReference type="EMBL" id="CP071839">
    <property type="protein sequence ID" value="QTE01321.1"/>
    <property type="molecule type" value="Genomic_DNA"/>
</dbReference>
<protein>
    <submittedName>
        <fullName evidence="2">Redoxin</fullName>
    </submittedName>
</protein>
<keyword evidence="1" id="KW-0812">Transmembrane</keyword>
<accession>A0ABX7TX12</accession>